<dbReference type="OrthoDB" id="7992661at2"/>
<comment type="caution">
    <text evidence="3">The sequence shown here is derived from an EMBL/GenBank/DDBJ whole genome shotgun (WGS) entry which is preliminary data.</text>
</comment>
<keyword evidence="2" id="KW-0812">Transmembrane</keyword>
<reference evidence="3 4" key="1">
    <citation type="submission" date="2019-09" db="EMBL/GenBank/DDBJ databases">
        <title>Salinarimonas rosea gen. nov., sp. nov., a new member of the a-2 subgroup of the Proteobacteria.</title>
        <authorList>
            <person name="Liu J."/>
        </authorList>
    </citation>
    <scope>NUCLEOTIDE SEQUENCE [LARGE SCALE GENOMIC DNA]</scope>
    <source>
        <strain evidence="3 4">BN140002</strain>
    </source>
</reference>
<proteinExistence type="predicted"/>
<dbReference type="RefSeq" id="WP_149819399.1">
    <property type="nucleotide sequence ID" value="NZ_VUOA01000028.1"/>
</dbReference>
<feature type="region of interest" description="Disordered" evidence="1">
    <location>
        <begin position="1"/>
        <end position="23"/>
    </location>
</feature>
<evidence type="ECO:0000313" key="3">
    <source>
        <dbReference type="EMBL" id="KAA2236257.1"/>
    </source>
</evidence>
<feature type="transmembrane region" description="Helical" evidence="2">
    <location>
        <begin position="42"/>
        <end position="66"/>
    </location>
</feature>
<dbReference type="Proteomes" id="UP000323142">
    <property type="component" value="Unassembled WGS sequence"/>
</dbReference>
<name>A0A5B2VDR6_9HYPH</name>
<dbReference type="AlphaFoldDB" id="A0A5B2VDR6"/>
<reference evidence="3 4" key="2">
    <citation type="submission" date="2019-09" db="EMBL/GenBank/DDBJ databases">
        <authorList>
            <person name="Jin C."/>
        </authorList>
    </citation>
    <scope>NUCLEOTIDE SEQUENCE [LARGE SCALE GENOMIC DNA]</scope>
    <source>
        <strain evidence="3 4">BN140002</strain>
    </source>
</reference>
<dbReference type="EMBL" id="VUOA01000028">
    <property type="protein sequence ID" value="KAA2236257.1"/>
    <property type="molecule type" value="Genomic_DNA"/>
</dbReference>
<keyword evidence="2" id="KW-0472">Membrane</keyword>
<evidence type="ECO:0000256" key="1">
    <source>
        <dbReference type="SAM" id="MobiDB-lite"/>
    </source>
</evidence>
<keyword evidence="2" id="KW-1133">Transmembrane helix</keyword>
<gene>
    <name evidence="3" type="ORF">F0L46_16245</name>
</gene>
<evidence type="ECO:0000313" key="4">
    <source>
        <dbReference type="Proteomes" id="UP000323142"/>
    </source>
</evidence>
<evidence type="ECO:0008006" key="5">
    <source>
        <dbReference type="Google" id="ProtNLM"/>
    </source>
</evidence>
<protein>
    <recommendedName>
        <fullName evidence="5">Peptidase inhibitor family I36 protein</fullName>
    </recommendedName>
</protein>
<accession>A0A5B2VDR6</accession>
<keyword evidence="4" id="KW-1185">Reference proteome</keyword>
<organism evidence="3 4">
    <name type="scientific">Salinarimonas soli</name>
    <dbReference type="NCBI Taxonomy" id="1638099"/>
    <lineage>
        <taxon>Bacteria</taxon>
        <taxon>Pseudomonadati</taxon>
        <taxon>Pseudomonadota</taxon>
        <taxon>Alphaproteobacteria</taxon>
        <taxon>Hyphomicrobiales</taxon>
        <taxon>Salinarimonadaceae</taxon>
        <taxon>Salinarimonas</taxon>
    </lineage>
</organism>
<sequence length="264" mass="27531">MDQQSSVRAPFSGEPSERSEAEATRIASNPFILRASRFSSPVAMALGLLLLAVMACGIALGGLILLAGDGRTTERVGAGPQLAAALQVPPRAWSEAPAPVPPLSDPLLAGEPLADAAVPEAQAAAEPQAGPAEEMPAVAEAEPAYNESRVGEIVEGIPLPPRRAVVTPAAYAGVWAPDAASCSPRQNRKGLLPAVINPDGAWAGETSCVFESGQKAGSTWRFSAVCSNARRKWRADVKLTVTGDRLVWASQRGSQAYVRCTRDT</sequence>
<evidence type="ECO:0000256" key="2">
    <source>
        <dbReference type="SAM" id="Phobius"/>
    </source>
</evidence>